<dbReference type="Proteomes" id="UP000188637">
    <property type="component" value="Unassembled WGS sequence"/>
</dbReference>
<dbReference type="EMBL" id="LJHD01000042">
    <property type="protein sequence ID" value="ONI45906.1"/>
    <property type="molecule type" value="Genomic_DNA"/>
</dbReference>
<name>A0ACC8XIN5_9FIRM</name>
<protein>
    <submittedName>
        <fullName evidence="1">Uncharacterized protein</fullName>
    </submittedName>
</protein>
<gene>
    <name evidence="1" type="ORF">AN640_04030</name>
</gene>
<evidence type="ECO:0000313" key="1">
    <source>
        <dbReference type="EMBL" id="ONI45906.1"/>
    </source>
</evidence>
<reference evidence="1" key="1">
    <citation type="submission" date="2016-08" db="EMBL/GenBank/DDBJ databases">
        <authorList>
            <person name="Ngugi D.K."/>
            <person name="Miyake S."/>
            <person name="Stingl U."/>
        </authorList>
    </citation>
    <scope>NUCLEOTIDE SEQUENCE</scope>
    <source>
        <strain evidence="1">SCG-D08WGA-EpuloA1</strain>
    </source>
</reference>
<accession>A0ACC8XIN5</accession>
<organism evidence="1 2">
    <name type="scientific">Candidatus Epulonipiscium fishelsonii</name>
    <dbReference type="NCBI Taxonomy" id="77094"/>
    <lineage>
        <taxon>Bacteria</taxon>
        <taxon>Bacillati</taxon>
        <taxon>Bacillota</taxon>
        <taxon>Clostridia</taxon>
        <taxon>Lachnospirales</taxon>
        <taxon>Lachnospiraceae</taxon>
        <taxon>Candidatus Epulonipiscium</taxon>
    </lineage>
</organism>
<proteinExistence type="predicted"/>
<sequence>MISIKNVTKYYGSFKAIDDINIEVEKGTIHGVIGQNGAGKTTLIKSLAGIYKVDEGSITIDNEEVYENPKVKAKIGYVQDKNAYFDWYKLKDLVEFYQEIYATFSRDKFNKYNEQGKLDLNKKVKSLSKGMQMKLSIMLNLSVNPDVLILDEPTSGLDVIAKKQILDWIISEVAERQLTVFVSSHHLSELEKICDNITIITEGKVSFENTVDELKNNVCKMQVIFKDAPDFGQLPKFIHTEQIGNVYYIVAKSTSYIEDALKGYELILIEQIPMTLEESFIYIDKEEK</sequence>
<keyword evidence="2" id="KW-1185">Reference proteome</keyword>
<comment type="caution">
    <text evidence="1">The sequence shown here is derived from an EMBL/GenBank/DDBJ whole genome shotgun (WGS) entry which is preliminary data.</text>
</comment>
<evidence type="ECO:0000313" key="2">
    <source>
        <dbReference type="Proteomes" id="UP000188637"/>
    </source>
</evidence>